<dbReference type="InterPro" id="IPR042495">
    <property type="entry name" value="PDGFRL"/>
</dbReference>
<reference evidence="3 4" key="1">
    <citation type="submission" date="2024-05" db="EMBL/GenBank/DDBJ databases">
        <authorList>
            <person name="Wallberg A."/>
        </authorList>
    </citation>
    <scope>NUCLEOTIDE SEQUENCE [LARGE SCALE GENOMIC DNA]</scope>
</reference>
<dbReference type="InterPro" id="IPR036179">
    <property type="entry name" value="Ig-like_dom_sf"/>
</dbReference>
<dbReference type="InterPro" id="IPR003599">
    <property type="entry name" value="Ig_sub"/>
</dbReference>
<dbReference type="PANTHER" id="PTHR15360:SF4">
    <property type="entry name" value="PROTEIN KINASE DOMAIN-CONTAINING PROTEIN"/>
    <property type="match status" value="1"/>
</dbReference>
<dbReference type="PANTHER" id="PTHR15360">
    <property type="entry name" value="PLATELET-DERIVED GROWTH FACTOR RECEPTOR LIKE"/>
    <property type="match status" value="1"/>
</dbReference>
<protein>
    <recommendedName>
        <fullName evidence="2">Immunoglobulin domain-containing protein</fullName>
    </recommendedName>
</protein>
<evidence type="ECO:0000313" key="4">
    <source>
        <dbReference type="Proteomes" id="UP001497623"/>
    </source>
</evidence>
<sequence>MWSPPQSCTRLCVLMITIIVSTNLSVHSQKIGNPEDSTFHLGIECGELPCLNVGEELIVNSDSQLELTCKGDQELEWVHPIHHAEFFEIIDEKSNESNPYFISTFKVGETITEDTGEYTCQFKNNKKIRNSTYVYVHGMY</sequence>
<comment type="caution">
    <text evidence="3">The sequence shown here is derived from an EMBL/GenBank/DDBJ whole genome shotgun (WGS) entry which is preliminary data.</text>
</comment>
<proteinExistence type="predicted"/>
<dbReference type="SMART" id="SM00409">
    <property type="entry name" value="IG"/>
    <property type="match status" value="1"/>
</dbReference>
<dbReference type="AlphaFoldDB" id="A0AAV2SLA4"/>
<evidence type="ECO:0000256" key="1">
    <source>
        <dbReference type="SAM" id="SignalP"/>
    </source>
</evidence>
<accession>A0AAV2SLA4</accession>
<evidence type="ECO:0000313" key="3">
    <source>
        <dbReference type="EMBL" id="CAL4209012.1"/>
    </source>
</evidence>
<evidence type="ECO:0000259" key="2">
    <source>
        <dbReference type="SMART" id="SM00409"/>
    </source>
</evidence>
<feature type="signal peptide" evidence="1">
    <location>
        <begin position="1"/>
        <end position="28"/>
    </location>
</feature>
<dbReference type="EMBL" id="CAXKWB010084312">
    <property type="protein sequence ID" value="CAL4209012.1"/>
    <property type="molecule type" value="Genomic_DNA"/>
</dbReference>
<name>A0AAV2SLA4_MEGNR</name>
<feature type="domain" description="Immunoglobulin" evidence="2">
    <location>
        <begin position="54"/>
        <end position="137"/>
    </location>
</feature>
<feature type="non-terminal residue" evidence="3">
    <location>
        <position position="140"/>
    </location>
</feature>
<dbReference type="Gene3D" id="2.60.40.10">
    <property type="entry name" value="Immunoglobulins"/>
    <property type="match status" value="1"/>
</dbReference>
<dbReference type="InterPro" id="IPR013783">
    <property type="entry name" value="Ig-like_fold"/>
</dbReference>
<dbReference type="Proteomes" id="UP001497623">
    <property type="component" value="Unassembled WGS sequence"/>
</dbReference>
<dbReference type="SUPFAM" id="SSF48726">
    <property type="entry name" value="Immunoglobulin"/>
    <property type="match status" value="1"/>
</dbReference>
<gene>
    <name evidence="3" type="ORF">MNOR_LOCUS38193</name>
</gene>
<feature type="chain" id="PRO_5043382649" description="Immunoglobulin domain-containing protein" evidence="1">
    <location>
        <begin position="29"/>
        <end position="140"/>
    </location>
</feature>
<organism evidence="3 4">
    <name type="scientific">Meganyctiphanes norvegica</name>
    <name type="common">Northern krill</name>
    <name type="synonym">Thysanopoda norvegica</name>
    <dbReference type="NCBI Taxonomy" id="48144"/>
    <lineage>
        <taxon>Eukaryota</taxon>
        <taxon>Metazoa</taxon>
        <taxon>Ecdysozoa</taxon>
        <taxon>Arthropoda</taxon>
        <taxon>Crustacea</taxon>
        <taxon>Multicrustacea</taxon>
        <taxon>Malacostraca</taxon>
        <taxon>Eumalacostraca</taxon>
        <taxon>Eucarida</taxon>
        <taxon>Euphausiacea</taxon>
        <taxon>Euphausiidae</taxon>
        <taxon>Meganyctiphanes</taxon>
    </lineage>
</organism>
<keyword evidence="4" id="KW-1185">Reference proteome</keyword>
<keyword evidence="1" id="KW-0732">Signal</keyword>